<dbReference type="EMBL" id="BNCQ01000042">
    <property type="protein sequence ID" value="GIM12134.1"/>
    <property type="molecule type" value="Genomic_DNA"/>
</dbReference>
<reference evidence="2" key="1">
    <citation type="journal article" date="2021" name="Proc. Natl. Acad. Sci. U.S.A.">
        <title>Three genomes in the algal genus Volvox reveal the fate of a haploid sex-determining region after a transition to homothallism.</title>
        <authorList>
            <person name="Yamamoto K."/>
            <person name="Hamaji T."/>
            <person name="Kawai-Toyooka H."/>
            <person name="Matsuzaki R."/>
            <person name="Takahashi F."/>
            <person name="Nishimura Y."/>
            <person name="Kawachi M."/>
            <person name="Noguchi H."/>
            <person name="Minakuchi Y."/>
            <person name="Umen J.G."/>
            <person name="Toyoda A."/>
            <person name="Nozaki H."/>
        </authorList>
    </citation>
    <scope>NUCLEOTIDE SEQUENCE</scope>
    <source>
        <strain evidence="3">NIES-3785</strain>
        <strain evidence="2">NIES-3786</strain>
    </source>
</reference>
<proteinExistence type="predicted"/>
<dbReference type="Proteomes" id="UP000722791">
    <property type="component" value="Unassembled WGS sequence"/>
</dbReference>
<accession>A0A8J4CR40</accession>
<feature type="compositionally biased region" description="Low complexity" evidence="1">
    <location>
        <begin position="166"/>
        <end position="177"/>
    </location>
</feature>
<feature type="compositionally biased region" description="Polar residues" evidence="1">
    <location>
        <begin position="178"/>
        <end position="198"/>
    </location>
</feature>
<feature type="compositionally biased region" description="Polar residues" evidence="1">
    <location>
        <begin position="352"/>
        <end position="364"/>
    </location>
</feature>
<dbReference type="AlphaFoldDB" id="A0A8J4CR40"/>
<feature type="region of interest" description="Disordered" evidence="1">
    <location>
        <begin position="158"/>
        <end position="201"/>
    </location>
</feature>
<feature type="compositionally biased region" description="Low complexity" evidence="1">
    <location>
        <begin position="336"/>
        <end position="351"/>
    </location>
</feature>
<dbReference type="OrthoDB" id="10462128at2759"/>
<gene>
    <name evidence="2" type="ORF">Vretifemale_15078</name>
    <name evidence="3" type="ORF">Vretimale_15554</name>
</gene>
<comment type="caution">
    <text evidence="2">The sequence shown here is derived from an EMBL/GenBank/DDBJ whole genome shotgun (WGS) entry which is preliminary data.</text>
</comment>
<sequence>MDPMGVDSSAVLVDLAREYERSCLVLMQIEDHLKERLTSPSSNGVIELEPLVAEDTLDAPAVTPDNGESMAGNADFPARAKSATMRMLGNFRRKVQQPPKRASFGSNDAFEATRRISVVNMSAAALPKGSLPRRAASFYSPTSTVLQPTMALNRRAPINSTRQQEQEQLQQQQQQQQVTAPDATTSPAAISKSASSTHGPVATIMLRLTSEQLVRPRQHGPESPKSPLQAALPDIPTLPPRNVHSQPLQPLQLHGSSRLQLELQDNFVGDGLIDIRGDMSSQQQLPQPYVDEGTRRRSMSRRGSDYIFSPLGAAATSTGPQQHQQQLRQQLQQLQLHPPGSPAPLAAASRSGCSSPATGASSGLPTIPAAYGGGFYFSRPLRRSSSNNPVGLISSSRNHMQPSWVADELEMSPSSSVGDNAGGSATQAAPLIFTERAFPEEDGEEDEIATPGATVDVGLSSSRVLRAVLDADLAATGPVPASIPMGASFSRPAGATLPRLRLSSPVGRARSFSNAMMLTNPPGIGSPLRTVSSTLRKLGSDVSQLGA</sequence>
<evidence type="ECO:0000313" key="4">
    <source>
        <dbReference type="Proteomes" id="UP000747110"/>
    </source>
</evidence>
<name>A0A8J4CR40_9CHLO</name>
<feature type="region of interest" description="Disordered" evidence="1">
    <location>
        <begin position="336"/>
        <end position="365"/>
    </location>
</feature>
<dbReference type="Proteomes" id="UP000747110">
    <property type="component" value="Unassembled WGS sequence"/>
</dbReference>
<feature type="region of interest" description="Disordered" evidence="1">
    <location>
        <begin position="280"/>
        <end position="302"/>
    </location>
</feature>
<evidence type="ECO:0000313" key="3">
    <source>
        <dbReference type="EMBL" id="GIM12134.1"/>
    </source>
</evidence>
<evidence type="ECO:0000313" key="2">
    <source>
        <dbReference type="EMBL" id="GIL86906.1"/>
    </source>
</evidence>
<keyword evidence="4" id="KW-1185">Reference proteome</keyword>
<organism evidence="2 4">
    <name type="scientific">Volvox reticuliferus</name>
    <dbReference type="NCBI Taxonomy" id="1737510"/>
    <lineage>
        <taxon>Eukaryota</taxon>
        <taxon>Viridiplantae</taxon>
        <taxon>Chlorophyta</taxon>
        <taxon>core chlorophytes</taxon>
        <taxon>Chlorophyceae</taxon>
        <taxon>CS clade</taxon>
        <taxon>Chlamydomonadales</taxon>
        <taxon>Volvocaceae</taxon>
        <taxon>Volvox</taxon>
    </lineage>
</organism>
<dbReference type="EMBL" id="BNCP01000037">
    <property type="protein sequence ID" value="GIL86906.1"/>
    <property type="molecule type" value="Genomic_DNA"/>
</dbReference>
<protein>
    <submittedName>
        <fullName evidence="2">Uncharacterized protein</fullName>
    </submittedName>
</protein>
<evidence type="ECO:0000256" key="1">
    <source>
        <dbReference type="SAM" id="MobiDB-lite"/>
    </source>
</evidence>